<dbReference type="Gene3D" id="3.40.640.10">
    <property type="entry name" value="Type I PLP-dependent aspartate aminotransferase-like (Major domain)"/>
    <property type="match status" value="2"/>
</dbReference>
<dbReference type="InterPro" id="IPR015421">
    <property type="entry name" value="PyrdxlP-dep_Trfase_major"/>
</dbReference>
<protein>
    <submittedName>
        <fullName evidence="6">Aminotransferase</fullName>
    </submittedName>
</protein>
<dbReference type="InterPro" id="IPR005814">
    <property type="entry name" value="Aminotrans_3"/>
</dbReference>
<reference evidence="6" key="1">
    <citation type="submission" date="2017-10" db="EMBL/GenBank/DDBJ databases">
        <title>Discovery of a new diol-containing polyketide by heterologous expression of a silent biosynthetic gene cluster from Streptomyces lavendulae FRI-5.</title>
        <authorList>
            <person name="Pait I.G.U."/>
            <person name="Kitani S."/>
            <person name="Roslan F.W."/>
            <person name="Ulanova D."/>
            <person name="Arai M."/>
            <person name="Ikeda H."/>
            <person name="Nihira T."/>
        </authorList>
    </citation>
    <scope>NUCLEOTIDE SEQUENCE</scope>
    <source>
        <strain evidence="6">FRI-5</strain>
    </source>
</reference>
<dbReference type="SUPFAM" id="SSF53383">
    <property type="entry name" value="PLP-dependent transferases"/>
    <property type="match status" value="1"/>
</dbReference>
<keyword evidence="4 5" id="KW-0663">Pyridoxal phosphate</keyword>
<keyword evidence="3 6" id="KW-0808">Transferase</keyword>
<comment type="similarity">
    <text evidence="5">Belongs to the class-III pyridoxal-phosphate-dependent aminotransferase family.</text>
</comment>
<name>A0A2Z5TKV7_STRLA</name>
<organism evidence="6">
    <name type="scientific">Streptomyces lavendulae</name>
    <dbReference type="NCBI Taxonomy" id="1914"/>
    <lineage>
        <taxon>Bacteria</taxon>
        <taxon>Bacillati</taxon>
        <taxon>Actinomycetota</taxon>
        <taxon>Actinomycetes</taxon>
        <taxon>Kitasatosporales</taxon>
        <taxon>Streptomycetaceae</taxon>
        <taxon>Streptomyces</taxon>
    </lineage>
</organism>
<proteinExistence type="inferred from homology"/>
<dbReference type="GO" id="GO:0042802">
    <property type="term" value="F:identical protein binding"/>
    <property type="evidence" value="ECO:0007669"/>
    <property type="project" value="TreeGrafter"/>
</dbReference>
<sequence>MNPDTEQQDLAEPYLGGLLASLGLDVHYSRAEKDTLFFREETGREVPVLDFVGGYGSTILGHSNPEIVGYAKELLDQGVPVHAQFSKHPYANELAQKINAVIRREFATTDTYSAIFANSGAEAVEIAMKHAEFDRVARLTELAGEIDGNIERARAAVAAGAGVDGSGSYGRLATASGVSFGAAMEEVIGAVRAANGPRLAAAPVFLAPEGSFHGKLVGSVQLTHNAGFRSPFSALAAECRFVPVHEPDALAKTIESVRRTVFDLAVDDGAVRVVEREVPAVAAFVLEPVQGEAGIRVFDRRTAERVRRTCEAAGIPIVVDEVQSGMGRTGAFFAASHVGLQGDYFTLAKSLGGGVAKAAVTLVRASRYRREFELVHSSTFAKDAFSTSIATRTVDLLEADGGRAYQLAAERGSRLADMLRKLQQEFGTVVKEVRGKGLMLGLEFHDQSDSSSEVIAGQARAGLLGYLLSGYLLRVHALRVLPTASAVNTLRLEPSVHLTNAEIARLEAGLRGLLTVLRDQDGAALLQAGPAGGSGA</sequence>
<dbReference type="InterPro" id="IPR015422">
    <property type="entry name" value="PyrdxlP-dep_Trfase_small"/>
</dbReference>
<evidence type="ECO:0000256" key="4">
    <source>
        <dbReference type="ARBA" id="ARBA00022898"/>
    </source>
</evidence>
<comment type="cofactor">
    <cofactor evidence="1">
        <name>pyridoxal 5'-phosphate</name>
        <dbReference type="ChEBI" id="CHEBI:597326"/>
    </cofactor>
</comment>
<accession>A0A2Z5TKV7</accession>
<dbReference type="GO" id="GO:0030170">
    <property type="term" value="F:pyridoxal phosphate binding"/>
    <property type="evidence" value="ECO:0007669"/>
    <property type="project" value="InterPro"/>
</dbReference>
<dbReference type="InterPro" id="IPR050103">
    <property type="entry name" value="Class-III_PLP-dep_AT"/>
</dbReference>
<evidence type="ECO:0000256" key="2">
    <source>
        <dbReference type="ARBA" id="ARBA00022576"/>
    </source>
</evidence>
<dbReference type="AlphaFoldDB" id="A0A2Z5TKV7"/>
<dbReference type="Pfam" id="PF00202">
    <property type="entry name" value="Aminotran_3"/>
    <property type="match status" value="1"/>
</dbReference>
<dbReference type="PANTHER" id="PTHR11986:SF79">
    <property type="entry name" value="ACETYLORNITHINE AMINOTRANSFERASE, MITOCHONDRIAL"/>
    <property type="match status" value="1"/>
</dbReference>
<dbReference type="InterPro" id="IPR015424">
    <property type="entry name" value="PyrdxlP-dep_Trfase"/>
</dbReference>
<evidence type="ECO:0000256" key="3">
    <source>
        <dbReference type="ARBA" id="ARBA00022679"/>
    </source>
</evidence>
<keyword evidence="2 6" id="KW-0032">Aminotransferase</keyword>
<evidence type="ECO:0000256" key="1">
    <source>
        <dbReference type="ARBA" id="ARBA00001933"/>
    </source>
</evidence>
<evidence type="ECO:0000256" key="5">
    <source>
        <dbReference type="RuleBase" id="RU003560"/>
    </source>
</evidence>
<dbReference type="EMBL" id="LC330869">
    <property type="protein sequence ID" value="BBA84069.1"/>
    <property type="molecule type" value="Genomic_DNA"/>
</dbReference>
<dbReference type="GO" id="GO:0008483">
    <property type="term" value="F:transaminase activity"/>
    <property type="evidence" value="ECO:0007669"/>
    <property type="project" value="UniProtKB-KW"/>
</dbReference>
<dbReference type="PANTHER" id="PTHR11986">
    <property type="entry name" value="AMINOTRANSFERASE CLASS III"/>
    <property type="match status" value="1"/>
</dbReference>
<evidence type="ECO:0000313" key="6">
    <source>
        <dbReference type="EMBL" id="BBA84069.1"/>
    </source>
</evidence>
<dbReference type="Gene3D" id="3.90.1150.10">
    <property type="entry name" value="Aspartate Aminotransferase, domain 1"/>
    <property type="match status" value="2"/>
</dbReference>